<evidence type="ECO:0000313" key="2">
    <source>
        <dbReference type="Proteomes" id="UP000831290"/>
    </source>
</evidence>
<dbReference type="KEGG" id="fbm:MQE35_04715"/>
<reference evidence="1" key="1">
    <citation type="submission" date="2022-03" db="EMBL/GenBank/DDBJ databases">
        <title>Description of Abyssus ytuae gen. nov., sp. nov., a novel member of the family Flavobacteriaceae isolated from the sediment of Mariana Trench.</title>
        <authorList>
            <person name="Zhang J."/>
            <person name="Xu X."/>
        </authorList>
    </citation>
    <scope>NUCLEOTIDE SEQUENCE</scope>
    <source>
        <strain evidence="1">MT3330</strain>
    </source>
</reference>
<gene>
    <name evidence="1" type="ORF">MQE35_04715</name>
</gene>
<organism evidence="1 2">
    <name type="scientific">Abyssalbus ytuae</name>
    <dbReference type="NCBI Taxonomy" id="2926907"/>
    <lineage>
        <taxon>Bacteria</taxon>
        <taxon>Pseudomonadati</taxon>
        <taxon>Bacteroidota</taxon>
        <taxon>Flavobacteriia</taxon>
        <taxon>Flavobacteriales</taxon>
        <taxon>Flavobacteriaceae</taxon>
        <taxon>Abyssalbus</taxon>
    </lineage>
</organism>
<dbReference type="EMBL" id="CP094358">
    <property type="protein sequence ID" value="UOB18593.1"/>
    <property type="molecule type" value="Genomic_DNA"/>
</dbReference>
<accession>A0A9E7D2W1</accession>
<dbReference type="AlphaFoldDB" id="A0A9E7D2W1"/>
<proteinExistence type="predicted"/>
<keyword evidence="2" id="KW-1185">Reference proteome</keyword>
<sequence length="152" mass="15345">MKVKNPSLNGIVGAAETTLGVVAGAKLSNGASELIPLENKTYAKLAVAAVGLVAASAIEGKDTLGKLAKNACIGMAVQQGGELISETVQPMLPEPTGKGVNKFLHDSFGMNAPASMGRALGNPFTTDAFLRSPAMGLSETDEPVSEGGFATA</sequence>
<evidence type="ECO:0000313" key="1">
    <source>
        <dbReference type="EMBL" id="UOB18593.1"/>
    </source>
</evidence>
<name>A0A9E7D2W1_9FLAO</name>
<dbReference type="Proteomes" id="UP000831290">
    <property type="component" value="Chromosome"/>
</dbReference>
<protein>
    <submittedName>
        <fullName evidence="1">Uncharacterized protein</fullName>
    </submittedName>
</protein>
<dbReference type="RefSeq" id="WP_255845145.1">
    <property type="nucleotide sequence ID" value="NZ_CP094358.1"/>
</dbReference>